<dbReference type="Proteomes" id="UP000464954">
    <property type="component" value="Chromosome"/>
</dbReference>
<dbReference type="EMBL" id="CP047593">
    <property type="protein sequence ID" value="QHI68491.1"/>
    <property type="molecule type" value="Genomic_DNA"/>
</dbReference>
<name>A0A6P1M3T0_9BACT</name>
<dbReference type="KEGG" id="taer:GT409_03150"/>
<feature type="domain" description="Sulfatase N-terminal" evidence="5">
    <location>
        <begin position="3"/>
        <end position="349"/>
    </location>
</feature>
<evidence type="ECO:0000256" key="1">
    <source>
        <dbReference type="ARBA" id="ARBA00008779"/>
    </source>
</evidence>
<gene>
    <name evidence="6" type="ORF">GT409_03150</name>
</gene>
<evidence type="ECO:0000256" key="2">
    <source>
        <dbReference type="ARBA" id="ARBA00022723"/>
    </source>
</evidence>
<dbReference type="PROSITE" id="PS00149">
    <property type="entry name" value="SULFATASE_2"/>
    <property type="match status" value="1"/>
</dbReference>
<sequence>MKPNILFINVDQLRYDSLGTTGNKIVKTPNIDAVAENGMSFSSAYTPLPSCCPARQTLLSGVMPEQHKGLWNFGSGDGSLPIPGLSTNASVWVRQLRDAGYRTAYIGKWHVHPELDATHYGFETYDDVPNDPFHTPYKAVKYRVDNPWPEFPVGYCETQPVEECHTHLLAERCIEKIREFEAGDEPWHIRLDYFEPHLPCIPAEPFASMYPPETIPPWGNFEEGFEGKPYIQRQQVRNWCLENWTWDEWSIYLSGYYGIISQLDDSLGQLFQWLEKKDLMKDTLIIFTTDHGDAAGSHRMMDKHYVMYEEETHVPLFVRWDGVIKPGTVCDDFVSHFLDLPVTLLELLNLPMPDCYQGQSLLSILNGAPNPAPREFAFSTYNGQQFGLYCQRMIRDRKYKYVWNATDVDELYDLETDPFEMNNLAAQDDDSELCRTYRRKVYEVFSELNDPLVTGLWNARYLCGERTTP</sequence>
<dbReference type="Pfam" id="PF00884">
    <property type="entry name" value="Sulfatase"/>
    <property type="match status" value="1"/>
</dbReference>
<keyword evidence="4" id="KW-0106">Calcium</keyword>
<keyword evidence="2" id="KW-0479">Metal-binding</keyword>
<keyword evidence="7" id="KW-1185">Reference proteome</keyword>
<proteinExistence type="inferred from homology"/>
<dbReference type="InterPro" id="IPR050738">
    <property type="entry name" value="Sulfatase"/>
</dbReference>
<keyword evidence="6" id="KW-0808">Transferase</keyword>
<accession>A0A6P1M3T0</accession>
<dbReference type="GO" id="GO:0016740">
    <property type="term" value="F:transferase activity"/>
    <property type="evidence" value="ECO:0007669"/>
    <property type="project" value="UniProtKB-KW"/>
</dbReference>
<dbReference type="PANTHER" id="PTHR42693">
    <property type="entry name" value="ARYLSULFATASE FAMILY MEMBER"/>
    <property type="match status" value="1"/>
</dbReference>
<evidence type="ECO:0000313" key="6">
    <source>
        <dbReference type="EMBL" id="QHI68491.1"/>
    </source>
</evidence>
<protein>
    <submittedName>
        <fullName evidence="6">Sulfatase-like hydrolase/transferase</fullName>
    </submittedName>
</protein>
<dbReference type="AlphaFoldDB" id="A0A6P1M3T0"/>
<dbReference type="InterPro" id="IPR000917">
    <property type="entry name" value="Sulfatase_N"/>
</dbReference>
<dbReference type="RefSeq" id="WP_160626865.1">
    <property type="nucleotide sequence ID" value="NZ_CP047593.1"/>
</dbReference>
<dbReference type="PANTHER" id="PTHR42693:SF53">
    <property type="entry name" value="ENDO-4-O-SULFATASE"/>
    <property type="match status" value="1"/>
</dbReference>
<dbReference type="GO" id="GO:0046872">
    <property type="term" value="F:metal ion binding"/>
    <property type="evidence" value="ECO:0007669"/>
    <property type="project" value="UniProtKB-KW"/>
</dbReference>
<evidence type="ECO:0000259" key="5">
    <source>
        <dbReference type="Pfam" id="PF00884"/>
    </source>
</evidence>
<dbReference type="GO" id="GO:0004065">
    <property type="term" value="F:arylsulfatase activity"/>
    <property type="evidence" value="ECO:0007669"/>
    <property type="project" value="TreeGrafter"/>
</dbReference>
<organism evidence="6 7">
    <name type="scientific">Tichowtungia aerotolerans</name>
    <dbReference type="NCBI Taxonomy" id="2697043"/>
    <lineage>
        <taxon>Bacteria</taxon>
        <taxon>Pseudomonadati</taxon>
        <taxon>Kiritimatiellota</taxon>
        <taxon>Tichowtungiia</taxon>
        <taxon>Tichowtungiales</taxon>
        <taxon>Tichowtungiaceae</taxon>
        <taxon>Tichowtungia</taxon>
    </lineage>
</organism>
<dbReference type="SUPFAM" id="SSF53649">
    <property type="entry name" value="Alkaline phosphatase-like"/>
    <property type="match status" value="1"/>
</dbReference>
<keyword evidence="3 6" id="KW-0378">Hydrolase</keyword>
<reference evidence="6 7" key="1">
    <citation type="submission" date="2020-01" db="EMBL/GenBank/DDBJ databases">
        <title>Ponticoccus aerotolerans gen. nov., sp. nov., an anaerobic bacterium and proposal of Ponticoccusceae fam. nov., Ponticoccusles ord. nov. and Ponticoccuse classis nov. in the phylum Kiritimatiellaeota.</title>
        <authorList>
            <person name="Zhou L.Y."/>
            <person name="Du Z.J."/>
        </authorList>
    </citation>
    <scope>NUCLEOTIDE SEQUENCE [LARGE SCALE GENOMIC DNA]</scope>
    <source>
        <strain evidence="6 7">S-5007</strain>
    </source>
</reference>
<dbReference type="CDD" id="cd16033">
    <property type="entry name" value="sulfatase_like"/>
    <property type="match status" value="1"/>
</dbReference>
<dbReference type="InterPro" id="IPR017850">
    <property type="entry name" value="Alkaline_phosphatase_core_sf"/>
</dbReference>
<evidence type="ECO:0000256" key="3">
    <source>
        <dbReference type="ARBA" id="ARBA00022801"/>
    </source>
</evidence>
<comment type="similarity">
    <text evidence="1">Belongs to the sulfatase family.</text>
</comment>
<evidence type="ECO:0000313" key="7">
    <source>
        <dbReference type="Proteomes" id="UP000464954"/>
    </source>
</evidence>
<dbReference type="InterPro" id="IPR024607">
    <property type="entry name" value="Sulfatase_CS"/>
</dbReference>
<evidence type="ECO:0000256" key="4">
    <source>
        <dbReference type="ARBA" id="ARBA00022837"/>
    </source>
</evidence>
<dbReference type="Gene3D" id="3.40.720.10">
    <property type="entry name" value="Alkaline Phosphatase, subunit A"/>
    <property type="match status" value="1"/>
</dbReference>